<feature type="transmembrane region" description="Helical" evidence="14">
    <location>
        <begin position="113"/>
        <end position="131"/>
    </location>
</feature>
<proteinExistence type="inferred from homology"/>
<feature type="active site" description="Proton acceptor 1" evidence="5">
    <location>
        <position position="404"/>
    </location>
</feature>
<evidence type="ECO:0000256" key="5">
    <source>
        <dbReference type="PIRSR" id="PIRSR601548-1"/>
    </source>
</evidence>
<dbReference type="GO" id="GO:0008241">
    <property type="term" value="F:peptidyl-dipeptidase activity"/>
    <property type="evidence" value="ECO:0007669"/>
    <property type="project" value="InterPro"/>
</dbReference>
<feature type="active site" description="Proton donor 1" evidence="5">
    <location>
        <position position="533"/>
    </location>
</feature>
<dbReference type="GO" id="GO:0004180">
    <property type="term" value="F:carboxypeptidase activity"/>
    <property type="evidence" value="ECO:0007669"/>
    <property type="project" value="UniProtKB-KW"/>
</dbReference>
<dbReference type="PANTHER" id="PTHR10514">
    <property type="entry name" value="ANGIOTENSIN-CONVERTING ENZYME"/>
    <property type="match status" value="1"/>
</dbReference>
<dbReference type="GO" id="GO:0046872">
    <property type="term" value="F:metal ion binding"/>
    <property type="evidence" value="ECO:0007669"/>
    <property type="project" value="UniProtKB-KW"/>
</dbReference>
<evidence type="ECO:0000313" key="15">
    <source>
        <dbReference type="EMBL" id="VVC98431.1"/>
    </source>
</evidence>
<keyword evidence="3 10" id="KW-1015">Disulfide bond</keyword>
<dbReference type="GO" id="GO:0006508">
    <property type="term" value="P:proteolysis"/>
    <property type="evidence" value="ECO:0007669"/>
    <property type="project" value="UniProtKB-KW"/>
</dbReference>
<feature type="binding site" evidence="11">
    <location>
        <position position="403"/>
    </location>
    <ligand>
        <name>Zn(2+)</name>
        <dbReference type="ChEBI" id="CHEBI:29105"/>
        <label>2</label>
        <note>catalytic</note>
    </ligand>
</feature>
<reference evidence="15 16" key="1">
    <citation type="submission" date="2017-07" db="EMBL/GenBank/DDBJ databases">
        <authorList>
            <person name="Talla V."/>
            <person name="Backstrom N."/>
        </authorList>
    </citation>
    <scope>NUCLEOTIDE SEQUENCE [LARGE SCALE GENOMIC DNA]</scope>
</reference>
<gene>
    <name evidence="15" type="ORF">LSINAPIS_LOCUS9510</name>
</gene>
<protein>
    <recommendedName>
        <fullName evidence="13">Angiotensin-converting enzyme</fullName>
        <ecNumber evidence="13">3.4.-.-</ecNumber>
    </recommendedName>
</protein>
<keyword evidence="2" id="KW-0732">Signal</keyword>
<evidence type="ECO:0000256" key="3">
    <source>
        <dbReference type="ARBA" id="ARBA00023157"/>
    </source>
</evidence>
<feature type="disulfide bond" evidence="10 12">
    <location>
        <begin position="372"/>
        <end position="390"/>
    </location>
</feature>
<feature type="binding site" evidence="8">
    <location>
        <position position="245"/>
    </location>
    <ligand>
        <name>chloride</name>
        <dbReference type="ChEBI" id="CHEBI:17996"/>
        <label>1</label>
    </ligand>
</feature>
<evidence type="ECO:0000256" key="9">
    <source>
        <dbReference type="PIRSR" id="PIRSR601548-3"/>
    </source>
</evidence>
<evidence type="ECO:0000256" key="6">
    <source>
        <dbReference type="PIRSR" id="PIRSR601548-10"/>
    </source>
</evidence>
<keyword evidence="13" id="KW-0482">Metalloprotease</keyword>
<keyword evidence="9 13" id="KW-0862">Zinc</keyword>
<evidence type="ECO:0000256" key="4">
    <source>
        <dbReference type="ARBA" id="ARBA00023180"/>
    </source>
</evidence>
<keyword evidence="13" id="KW-0121">Carboxypeptidase</keyword>
<dbReference type="PANTHER" id="PTHR10514:SF44">
    <property type="entry name" value="ANGIOTENSIN-CONVERTING ENZYME-RELATED"/>
    <property type="match status" value="1"/>
</dbReference>
<dbReference type="PRINTS" id="PR00791">
    <property type="entry name" value="PEPDIPTASEA"/>
</dbReference>
<dbReference type="PROSITE" id="PS52011">
    <property type="entry name" value="PEPTIDASE_M2"/>
    <property type="match status" value="2"/>
</dbReference>
<dbReference type="EC" id="3.4.-.-" evidence="13"/>
<dbReference type="GO" id="GO:0008237">
    <property type="term" value="F:metallopeptidase activity"/>
    <property type="evidence" value="ECO:0007669"/>
    <property type="project" value="UniProtKB-KW"/>
</dbReference>
<keyword evidence="14" id="KW-0812">Transmembrane</keyword>
<sequence length="672" mass="77853">MNISKQRTTKWDTSNTTYNTNISRLYSEMEQIQGIDKIVFLPFAYTLDLFRYGVFRGTTTPDDYNCHYWRLRELLQGVEPPVDRTEEDFDAAAKYHVSADVEYARLAKMMLKILGELALLGAIASVFVVAAQGRAQERAAEESSGREYMRKLDEIMAEEQKEYWKETMTYFWHEFEDEDLKRMFKKYSILGTSALPEDLNQRLIQAINNMKSTYAKATICDYKNISKCDLTVEPENVAEWWIGEYETEDIEDQLADLWTQVKPLYEQIHAYVRRHLRLKYGDAVSAKGPIPAHLLGNIWAQTWSNVEKFTSPFPDKPDVDVTAALIDQNYTPLKIFQTADEFFKSLNLTGVPDLFWERSIIEKPDDGRDMVCHASAWDFFDGEDFRIKQCTTITNAFFKTTHHELGHIQYYLQYKDQPIVYREGANPGFHEAVGDVIALSVSTPKHLKVMGLLEEGPEDNESNINQLYKMGLDKIVFLPFAYLLDLWRYGVFRGTTTPENYNCHFWQLRDAIQGIEPPAPRSEDDFDPAAKYHVSADVEYMRYYISYIVQFQFHRSLCQLADEYQPGDSTKQLSNCDIYKSTKAGNALKDMLKVGSSRPWPDTMEALTGQRNMDASGVMEYFQPLYDWLKTENERTGEYIGWEPSTVQYCTPEQLNNLKNSPLKSQLNKFAN</sequence>
<accession>A0A5E4QKD6</accession>
<keyword evidence="13" id="KW-0378">Hydrolase</keyword>
<dbReference type="SUPFAM" id="SSF55486">
    <property type="entry name" value="Metalloproteases ('zincins'), catalytic domain"/>
    <property type="match status" value="2"/>
</dbReference>
<keyword evidence="16" id="KW-1185">Reference proteome</keyword>
<evidence type="ECO:0000256" key="11">
    <source>
        <dbReference type="PIRSR" id="PIRSR601548-8"/>
    </source>
</evidence>
<dbReference type="GO" id="GO:0005886">
    <property type="term" value="C:plasma membrane"/>
    <property type="evidence" value="ECO:0007669"/>
    <property type="project" value="TreeGrafter"/>
</dbReference>
<name>A0A5E4QKD6_9NEOP</name>
<feature type="active site" description="Proton donor 2" evidence="7">
    <location>
        <position position="533"/>
    </location>
</feature>
<dbReference type="CDD" id="cd06461">
    <property type="entry name" value="M2_ACE"/>
    <property type="match status" value="1"/>
</dbReference>
<evidence type="ECO:0000256" key="12">
    <source>
        <dbReference type="PROSITE-ProRule" id="PRU01355"/>
    </source>
</evidence>
<feature type="binding site" evidence="9">
    <location>
        <position position="431"/>
    </location>
    <ligand>
        <name>Zn(2+)</name>
        <dbReference type="ChEBI" id="CHEBI:29105"/>
        <label>1</label>
        <note>catalytic</note>
    </ligand>
</feature>
<comment type="caution">
    <text evidence="12">Lacks conserved residue(s) required for the propagation of feature annotation.</text>
</comment>
<feature type="disulfide bond" evidence="10 12">
    <location>
        <begin position="558"/>
        <end position="576"/>
    </location>
</feature>
<dbReference type="AlphaFoldDB" id="A0A5E4QKD6"/>
<feature type="binding site" evidence="9">
    <location>
        <position position="407"/>
    </location>
    <ligand>
        <name>Zn(2+)</name>
        <dbReference type="ChEBI" id="CHEBI:29105"/>
        <label>1</label>
        <note>catalytic</note>
    </ligand>
</feature>
<dbReference type="InterPro" id="IPR001548">
    <property type="entry name" value="Peptidase_M2"/>
</dbReference>
<evidence type="ECO:0000313" key="16">
    <source>
        <dbReference type="Proteomes" id="UP000324832"/>
    </source>
</evidence>
<dbReference type="EMBL" id="FZQP02003556">
    <property type="protein sequence ID" value="VVC98431.1"/>
    <property type="molecule type" value="Genomic_DNA"/>
</dbReference>
<keyword evidence="9 13" id="KW-0479">Metal-binding</keyword>
<feature type="active site" description="Proton acceptor 2" evidence="7">
    <location>
        <position position="404"/>
    </location>
</feature>
<feature type="glycosylation site" description="N-linked (GlcNAc...) asparagine; partial" evidence="6">
    <location>
        <position position="612"/>
    </location>
</feature>
<feature type="binding site" evidence="8">
    <location>
        <position position="542"/>
    </location>
    <ligand>
        <name>chloride</name>
        <dbReference type="ChEBI" id="CHEBI:17996"/>
        <label>1</label>
    </ligand>
</feature>
<feature type="binding site" evidence="11">
    <location>
        <position position="407"/>
    </location>
    <ligand>
        <name>Zn(2+)</name>
        <dbReference type="ChEBI" id="CHEBI:29105"/>
        <label>2</label>
        <note>catalytic</note>
    </ligand>
</feature>
<evidence type="ECO:0000256" key="13">
    <source>
        <dbReference type="RuleBase" id="RU361144"/>
    </source>
</evidence>
<comment type="similarity">
    <text evidence="1 12 13">Belongs to the peptidase M2 family.</text>
</comment>
<keyword evidence="13" id="KW-0645">Protease</keyword>
<evidence type="ECO:0000256" key="1">
    <source>
        <dbReference type="ARBA" id="ARBA00008139"/>
    </source>
</evidence>
<evidence type="ECO:0000256" key="2">
    <source>
        <dbReference type="ARBA" id="ARBA00022729"/>
    </source>
</evidence>
<evidence type="ECO:0000256" key="14">
    <source>
        <dbReference type="SAM" id="Phobius"/>
    </source>
</evidence>
<evidence type="ECO:0000256" key="7">
    <source>
        <dbReference type="PIRSR" id="PIRSR601548-11"/>
    </source>
</evidence>
<dbReference type="Proteomes" id="UP000324832">
    <property type="component" value="Unassembled WGS sequence"/>
</dbReference>
<evidence type="ECO:0000256" key="8">
    <source>
        <dbReference type="PIRSR" id="PIRSR601548-2"/>
    </source>
</evidence>
<dbReference type="Pfam" id="PF01401">
    <property type="entry name" value="Peptidase_M2"/>
    <property type="match status" value="3"/>
</dbReference>
<feature type="binding site" evidence="9">
    <location>
        <position position="403"/>
    </location>
    <ligand>
        <name>Zn(2+)</name>
        <dbReference type="ChEBI" id="CHEBI:29105"/>
        <label>1</label>
        <note>catalytic</note>
    </ligand>
</feature>
<organism evidence="15 16">
    <name type="scientific">Leptidea sinapis</name>
    <dbReference type="NCBI Taxonomy" id="189913"/>
    <lineage>
        <taxon>Eukaryota</taxon>
        <taxon>Metazoa</taxon>
        <taxon>Ecdysozoa</taxon>
        <taxon>Arthropoda</taxon>
        <taxon>Hexapoda</taxon>
        <taxon>Insecta</taxon>
        <taxon>Pterygota</taxon>
        <taxon>Neoptera</taxon>
        <taxon>Endopterygota</taxon>
        <taxon>Lepidoptera</taxon>
        <taxon>Glossata</taxon>
        <taxon>Ditrysia</taxon>
        <taxon>Papilionoidea</taxon>
        <taxon>Pieridae</taxon>
        <taxon>Dismorphiinae</taxon>
        <taxon>Leptidea</taxon>
    </lineage>
</organism>
<keyword evidence="4 6" id="KW-0325">Glycoprotein</keyword>
<dbReference type="GO" id="GO:0005615">
    <property type="term" value="C:extracellular space"/>
    <property type="evidence" value="ECO:0007669"/>
    <property type="project" value="TreeGrafter"/>
</dbReference>
<feature type="binding site" evidence="11">
    <location>
        <position position="431"/>
    </location>
    <ligand>
        <name>Zn(2+)</name>
        <dbReference type="ChEBI" id="CHEBI:29105"/>
        <label>2</label>
        <note>catalytic</note>
    </ligand>
</feature>
<keyword evidence="14" id="KW-1133">Transmembrane helix</keyword>
<evidence type="ECO:0000256" key="10">
    <source>
        <dbReference type="PIRSR" id="PIRSR601548-4"/>
    </source>
</evidence>
<keyword evidence="14" id="KW-0472">Membrane</keyword>